<sequence length="179" mass="20189">MMNSSIARSIVGIIGNVISFGFPTFFQIIKNKSVEEFKPDPYLATKKIMLFLLVETIFFAFIVLVTMLALQGTNERSLVVGVICDVFNVMMYVSPLTVMAKVIKTKSVKYMPFWLSLANFLNGVCWTTYALIHPLDIYVLVSNGIGAISRLIQLILYACYCTYKDENEDNDLKLTKVVV</sequence>
<evidence type="ECO:0000256" key="2">
    <source>
        <dbReference type="ARBA" id="ARBA00007809"/>
    </source>
</evidence>
<keyword evidence="6" id="KW-0677">Repeat</keyword>
<feature type="transmembrane region" description="Helical" evidence="9">
    <location>
        <begin position="138"/>
        <end position="163"/>
    </location>
</feature>
<evidence type="ECO:0000256" key="1">
    <source>
        <dbReference type="ARBA" id="ARBA00004127"/>
    </source>
</evidence>
<keyword evidence="7 9" id="KW-1133">Transmembrane helix</keyword>
<dbReference type="GO" id="GO:0012505">
    <property type="term" value="C:endomembrane system"/>
    <property type="evidence" value="ECO:0007669"/>
    <property type="project" value="UniProtKB-SubCell"/>
</dbReference>
<evidence type="ECO:0000256" key="4">
    <source>
        <dbReference type="ARBA" id="ARBA00022597"/>
    </source>
</evidence>
<evidence type="ECO:0000256" key="5">
    <source>
        <dbReference type="ARBA" id="ARBA00022692"/>
    </source>
</evidence>
<feature type="transmembrane region" description="Helical" evidence="9">
    <location>
        <begin position="112"/>
        <end position="132"/>
    </location>
</feature>
<dbReference type="GO" id="GO:0016020">
    <property type="term" value="C:membrane"/>
    <property type="evidence" value="ECO:0007669"/>
    <property type="project" value="InterPro"/>
</dbReference>
<organism evidence="10 11">
    <name type="scientific">Clitoria ternatea</name>
    <name type="common">Butterfly pea</name>
    <dbReference type="NCBI Taxonomy" id="43366"/>
    <lineage>
        <taxon>Eukaryota</taxon>
        <taxon>Viridiplantae</taxon>
        <taxon>Streptophyta</taxon>
        <taxon>Embryophyta</taxon>
        <taxon>Tracheophyta</taxon>
        <taxon>Spermatophyta</taxon>
        <taxon>Magnoliopsida</taxon>
        <taxon>eudicotyledons</taxon>
        <taxon>Gunneridae</taxon>
        <taxon>Pentapetalae</taxon>
        <taxon>rosids</taxon>
        <taxon>fabids</taxon>
        <taxon>Fabales</taxon>
        <taxon>Fabaceae</taxon>
        <taxon>Papilionoideae</taxon>
        <taxon>50 kb inversion clade</taxon>
        <taxon>NPAAA clade</taxon>
        <taxon>indigoferoid/millettioid clade</taxon>
        <taxon>Phaseoleae</taxon>
        <taxon>Clitoria</taxon>
    </lineage>
</organism>
<feature type="transmembrane region" description="Helical" evidence="9">
    <location>
        <begin position="78"/>
        <end position="100"/>
    </location>
</feature>
<evidence type="ECO:0000256" key="6">
    <source>
        <dbReference type="ARBA" id="ARBA00022737"/>
    </source>
</evidence>
<dbReference type="FunFam" id="1.20.1280.290:FF:000002">
    <property type="entry name" value="Bidirectional sugar transporter SWEET"/>
    <property type="match status" value="1"/>
</dbReference>
<keyword evidence="8 9" id="KW-0472">Membrane</keyword>
<dbReference type="PANTHER" id="PTHR10791:SF236">
    <property type="entry name" value="BIDIRECTIONAL SUGAR TRANSPORTER SWEET8"/>
    <property type="match status" value="1"/>
</dbReference>
<evidence type="ECO:0000256" key="7">
    <source>
        <dbReference type="ARBA" id="ARBA00022989"/>
    </source>
</evidence>
<dbReference type="AlphaFoldDB" id="A0AAN9PTM4"/>
<evidence type="ECO:0000313" key="11">
    <source>
        <dbReference type="Proteomes" id="UP001359559"/>
    </source>
</evidence>
<evidence type="ECO:0000256" key="3">
    <source>
        <dbReference type="ARBA" id="ARBA00022448"/>
    </source>
</evidence>
<dbReference type="PANTHER" id="PTHR10791">
    <property type="entry name" value="RAG1-ACTIVATING PROTEIN 1"/>
    <property type="match status" value="1"/>
</dbReference>
<dbReference type="InterPro" id="IPR047664">
    <property type="entry name" value="SWEET"/>
</dbReference>
<comment type="subcellular location">
    <subcellularLocation>
        <location evidence="1">Endomembrane system</location>
        <topology evidence="1">Multi-pass membrane protein</topology>
    </subcellularLocation>
</comment>
<keyword evidence="11" id="KW-1185">Reference proteome</keyword>
<keyword evidence="5 9" id="KW-0812">Transmembrane</keyword>
<proteinExistence type="inferred from homology"/>
<evidence type="ECO:0000256" key="9">
    <source>
        <dbReference type="SAM" id="Phobius"/>
    </source>
</evidence>
<dbReference type="EMBL" id="JAYKXN010000002">
    <property type="protein sequence ID" value="KAK7310251.1"/>
    <property type="molecule type" value="Genomic_DNA"/>
</dbReference>
<feature type="transmembrane region" description="Helical" evidence="9">
    <location>
        <begin position="6"/>
        <end position="29"/>
    </location>
</feature>
<dbReference type="Pfam" id="PF03083">
    <property type="entry name" value="MtN3_slv"/>
    <property type="match status" value="1"/>
</dbReference>
<reference evidence="10 11" key="1">
    <citation type="submission" date="2024-01" db="EMBL/GenBank/DDBJ databases">
        <title>The genomes of 5 underutilized Papilionoideae crops provide insights into root nodulation and disease resistance.</title>
        <authorList>
            <person name="Yuan L."/>
        </authorList>
    </citation>
    <scope>NUCLEOTIDE SEQUENCE [LARGE SCALE GENOMIC DNA]</scope>
    <source>
        <strain evidence="10">LY-2023</strain>
        <tissue evidence="10">Leaf</tissue>
    </source>
</reference>
<keyword evidence="4" id="KW-0762">Sugar transport</keyword>
<comment type="similarity">
    <text evidence="2">Belongs to the SWEET sugar transporter family.</text>
</comment>
<feature type="transmembrane region" description="Helical" evidence="9">
    <location>
        <begin position="50"/>
        <end position="72"/>
    </location>
</feature>
<keyword evidence="3" id="KW-0813">Transport</keyword>
<dbReference type="Gene3D" id="1.20.1280.290">
    <property type="match status" value="1"/>
</dbReference>
<evidence type="ECO:0000313" key="10">
    <source>
        <dbReference type="EMBL" id="KAK7310251.1"/>
    </source>
</evidence>
<dbReference type="GO" id="GO:0051119">
    <property type="term" value="F:sugar transmembrane transporter activity"/>
    <property type="evidence" value="ECO:0007669"/>
    <property type="project" value="InterPro"/>
</dbReference>
<dbReference type="InterPro" id="IPR004316">
    <property type="entry name" value="SWEET_rpt"/>
</dbReference>
<evidence type="ECO:0000256" key="8">
    <source>
        <dbReference type="ARBA" id="ARBA00023136"/>
    </source>
</evidence>
<accession>A0AAN9PTM4</accession>
<dbReference type="Proteomes" id="UP001359559">
    <property type="component" value="Unassembled WGS sequence"/>
</dbReference>
<protein>
    <submittedName>
        <fullName evidence="10">Uncharacterized protein</fullName>
    </submittedName>
</protein>
<dbReference type="GO" id="GO:0051260">
    <property type="term" value="P:protein homooligomerization"/>
    <property type="evidence" value="ECO:0007669"/>
    <property type="project" value="UniProtKB-ARBA"/>
</dbReference>
<name>A0AAN9PTM4_CLITE</name>
<gene>
    <name evidence="10" type="ORF">RJT34_07648</name>
</gene>
<comment type="caution">
    <text evidence="10">The sequence shown here is derived from an EMBL/GenBank/DDBJ whole genome shotgun (WGS) entry which is preliminary data.</text>
</comment>